<keyword evidence="6" id="KW-1185">Reference proteome</keyword>
<sequence length="141" mass="15880">MKKRFHKLIVGTSNSHYKKSTSQFSALGLSPGQPKILETLIQLEGCMQKELAEACEVEPATITSILPGMEKKDLIKRETIVNGPGKRALSVRLTEKGKAMEREVARVFQEVEELSFKGFTDVEKETFLSLLERVHTNMKET</sequence>
<dbReference type="InterPro" id="IPR036388">
    <property type="entry name" value="WH-like_DNA-bd_sf"/>
</dbReference>
<reference evidence="5 6" key="1">
    <citation type="submission" date="2021-06" db="EMBL/GenBank/DDBJ databases">
        <title>Bacillus sp. RD4P76, an endophyte from a halophyte.</title>
        <authorList>
            <person name="Sun J.-Q."/>
        </authorList>
    </citation>
    <scope>NUCLEOTIDE SEQUENCE [LARGE SCALE GENOMIC DNA]</scope>
    <source>
        <strain evidence="5 6">JCM 17098</strain>
    </source>
</reference>
<name>A0ABS6JMW3_9BACI</name>
<dbReference type="Gene3D" id="1.10.10.10">
    <property type="entry name" value="Winged helix-like DNA-binding domain superfamily/Winged helix DNA-binding domain"/>
    <property type="match status" value="1"/>
</dbReference>
<dbReference type="RefSeq" id="WP_176371318.1">
    <property type="nucleotide sequence ID" value="NZ_JAHQCR010000005.1"/>
</dbReference>
<accession>A0ABS6JMW3</accession>
<keyword evidence="2" id="KW-0238">DNA-binding</keyword>
<evidence type="ECO:0000256" key="1">
    <source>
        <dbReference type="ARBA" id="ARBA00023015"/>
    </source>
</evidence>
<keyword evidence="1" id="KW-0805">Transcription regulation</keyword>
<dbReference type="InterPro" id="IPR000835">
    <property type="entry name" value="HTH_MarR-typ"/>
</dbReference>
<dbReference type="EMBL" id="JAHQCR010000005">
    <property type="protein sequence ID" value="MBU9719901.1"/>
    <property type="molecule type" value="Genomic_DNA"/>
</dbReference>
<dbReference type="PANTHER" id="PTHR42756:SF1">
    <property type="entry name" value="TRANSCRIPTIONAL REPRESSOR OF EMRAB OPERON"/>
    <property type="match status" value="1"/>
</dbReference>
<evidence type="ECO:0000313" key="5">
    <source>
        <dbReference type="EMBL" id="MBU9719901.1"/>
    </source>
</evidence>
<dbReference type="InterPro" id="IPR036390">
    <property type="entry name" value="WH_DNA-bd_sf"/>
</dbReference>
<comment type="caution">
    <text evidence="5">The sequence shown here is derived from an EMBL/GenBank/DDBJ whole genome shotgun (WGS) entry which is preliminary data.</text>
</comment>
<evidence type="ECO:0000256" key="2">
    <source>
        <dbReference type="ARBA" id="ARBA00023125"/>
    </source>
</evidence>
<dbReference type="PROSITE" id="PS50995">
    <property type="entry name" value="HTH_MARR_2"/>
    <property type="match status" value="1"/>
</dbReference>
<proteinExistence type="predicted"/>
<keyword evidence="3" id="KW-0804">Transcription</keyword>
<feature type="domain" description="HTH marR-type" evidence="4">
    <location>
        <begin position="1"/>
        <end position="136"/>
    </location>
</feature>
<protein>
    <submittedName>
        <fullName evidence="5">MarR family transcriptional regulator</fullName>
    </submittedName>
</protein>
<dbReference type="Proteomes" id="UP000790580">
    <property type="component" value="Unassembled WGS sequence"/>
</dbReference>
<dbReference type="SUPFAM" id="SSF46785">
    <property type="entry name" value="Winged helix' DNA-binding domain"/>
    <property type="match status" value="1"/>
</dbReference>
<evidence type="ECO:0000313" key="6">
    <source>
        <dbReference type="Proteomes" id="UP000790580"/>
    </source>
</evidence>
<evidence type="ECO:0000259" key="4">
    <source>
        <dbReference type="PROSITE" id="PS50995"/>
    </source>
</evidence>
<evidence type="ECO:0000256" key="3">
    <source>
        <dbReference type="ARBA" id="ARBA00023163"/>
    </source>
</evidence>
<dbReference type="PANTHER" id="PTHR42756">
    <property type="entry name" value="TRANSCRIPTIONAL REGULATOR, MARR"/>
    <property type="match status" value="1"/>
</dbReference>
<organism evidence="5 6">
    <name type="scientific">Evansella alkalicola</name>
    <dbReference type="NCBI Taxonomy" id="745819"/>
    <lineage>
        <taxon>Bacteria</taxon>
        <taxon>Bacillati</taxon>
        <taxon>Bacillota</taxon>
        <taxon>Bacilli</taxon>
        <taxon>Bacillales</taxon>
        <taxon>Bacillaceae</taxon>
        <taxon>Evansella</taxon>
    </lineage>
</organism>
<gene>
    <name evidence="5" type="ORF">KS407_00425</name>
</gene>
<dbReference type="SMART" id="SM00347">
    <property type="entry name" value="HTH_MARR"/>
    <property type="match status" value="1"/>
</dbReference>
<dbReference type="Pfam" id="PF01047">
    <property type="entry name" value="MarR"/>
    <property type="match status" value="1"/>
</dbReference>